<gene>
    <name evidence="5" type="ORF">CR203_05320</name>
</gene>
<dbReference type="GO" id="GO:0016787">
    <property type="term" value="F:hydrolase activity"/>
    <property type="evidence" value="ECO:0007669"/>
    <property type="project" value="UniProtKB-KW"/>
</dbReference>
<keyword evidence="2" id="KW-0378">Hydrolase</keyword>
<reference evidence="5 6" key="1">
    <citation type="submission" date="2017-10" db="EMBL/GenBank/DDBJ databases">
        <title>Bacillus sp. nov., a halophilic bacterium isolated from a Keqin Lake.</title>
        <authorList>
            <person name="Wang H."/>
        </authorList>
    </citation>
    <scope>NUCLEOTIDE SEQUENCE [LARGE SCALE GENOMIC DNA]</scope>
    <source>
        <strain evidence="5 6">KCTC 13187</strain>
    </source>
</reference>
<proteinExistence type="predicted"/>
<dbReference type="RefSeq" id="WP_110938266.1">
    <property type="nucleotide sequence ID" value="NZ_KZ614147.1"/>
</dbReference>
<comment type="caution">
    <text evidence="5">The sequence shown here is derived from an EMBL/GenBank/DDBJ whole genome shotgun (WGS) entry which is preliminary data.</text>
</comment>
<dbReference type="NCBIfam" id="TIGR00724">
    <property type="entry name" value="urea_amlyse_rel"/>
    <property type="match status" value="1"/>
</dbReference>
<feature type="domain" description="Carboxyltransferase" evidence="4">
    <location>
        <begin position="26"/>
        <end position="309"/>
    </location>
</feature>
<evidence type="ECO:0000313" key="6">
    <source>
        <dbReference type="Proteomes" id="UP000281498"/>
    </source>
</evidence>
<dbReference type="Gene3D" id="2.40.100.10">
    <property type="entry name" value="Cyclophilin-like"/>
    <property type="match status" value="1"/>
</dbReference>
<dbReference type="GO" id="GO:0005524">
    <property type="term" value="F:ATP binding"/>
    <property type="evidence" value="ECO:0007669"/>
    <property type="project" value="UniProtKB-KW"/>
</dbReference>
<evidence type="ECO:0000256" key="2">
    <source>
        <dbReference type="ARBA" id="ARBA00022801"/>
    </source>
</evidence>
<dbReference type="AlphaFoldDB" id="A0A3A9K5S8"/>
<dbReference type="EMBL" id="PDOE01000002">
    <property type="protein sequence ID" value="RKL67927.1"/>
    <property type="molecule type" value="Genomic_DNA"/>
</dbReference>
<accession>A0A3A9K5S8</accession>
<dbReference type="Proteomes" id="UP000281498">
    <property type="component" value="Unassembled WGS sequence"/>
</dbReference>
<keyword evidence="3" id="KW-0067">ATP-binding</keyword>
<evidence type="ECO:0000256" key="3">
    <source>
        <dbReference type="ARBA" id="ARBA00022840"/>
    </source>
</evidence>
<name>A0A3A9K5S8_9BACI</name>
<keyword evidence="1" id="KW-0547">Nucleotide-binding</keyword>
<protein>
    <submittedName>
        <fullName evidence="5">KipI antagonist</fullName>
    </submittedName>
</protein>
<evidence type="ECO:0000313" key="5">
    <source>
        <dbReference type="EMBL" id="RKL67927.1"/>
    </source>
</evidence>
<dbReference type="SUPFAM" id="SSF50891">
    <property type="entry name" value="Cyclophilin-like"/>
    <property type="match status" value="1"/>
</dbReference>
<dbReference type="Pfam" id="PF02626">
    <property type="entry name" value="CT_A_B"/>
    <property type="match status" value="1"/>
</dbReference>
<dbReference type="InterPro" id="IPR003778">
    <property type="entry name" value="CT_A_B"/>
</dbReference>
<dbReference type="InterPro" id="IPR029000">
    <property type="entry name" value="Cyclophilin-like_dom_sf"/>
</dbReference>
<dbReference type="PANTHER" id="PTHR43309">
    <property type="entry name" value="5-OXOPROLINASE SUBUNIT C"/>
    <property type="match status" value="1"/>
</dbReference>
<dbReference type="SMART" id="SM00797">
    <property type="entry name" value="AHS2"/>
    <property type="match status" value="1"/>
</dbReference>
<dbReference type="OrthoDB" id="9782422at2"/>
<sequence length="320" mass="35171">MTALMKVIDPGLHTTIQDLGRHGYQEFGIGPSGPMDPWAFKLANLLAGNNQKEAVLEITMVGPTVLFMENTVISLAGANLSPTIDGKKVMMWQSIYVKKGQELRFGKPKHGARSYLAIAGGIQTDKILGSRATNVRAVLGGVDGEALNSRDEVPGIVLKDSILKKRGGKHLSHSLRAYYRPHQIVRVIPDEQAAFFTQDSQEDFYNETFKITAQSDRMGYRLEGKGLERKKDGEILSDAVAFGSIQVPRGGAPIILMADRQTTGGYPKIGTIISHDLWRVAQLLPGQTITFEKTTLEEAHRCLEAEANVCKVLEMAIKQR</sequence>
<evidence type="ECO:0000256" key="1">
    <source>
        <dbReference type="ARBA" id="ARBA00022741"/>
    </source>
</evidence>
<keyword evidence="6" id="KW-1185">Reference proteome</keyword>
<dbReference type="PANTHER" id="PTHR43309:SF5">
    <property type="entry name" value="5-OXOPROLINASE SUBUNIT C"/>
    <property type="match status" value="1"/>
</dbReference>
<dbReference type="InterPro" id="IPR052708">
    <property type="entry name" value="PxpC"/>
</dbReference>
<evidence type="ECO:0000259" key="4">
    <source>
        <dbReference type="SMART" id="SM00797"/>
    </source>
</evidence>
<organism evidence="5 6">
    <name type="scientific">Salipaludibacillus neizhouensis</name>
    <dbReference type="NCBI Taxonomy" id="885475"/>
    <lineage>
        <taxon>Bacteria</taxon>
        <taxon>Bacillati</taxon>
        <taxon>Bacillota</taxon>
        <taxon>Bacilli</taxon>
        <taxon>Bacillales</taxon>
        <taxon>Bacillaceae</taxon>
    </lineage>
</organism>